<keyword evidence="3" id="KW-1185">Reference proteome</keyword>
<reference evidence="2 3" key="1">
    <citation type="submission" date="2018-10" db="EMBL/GenBank/DDBJ databases">
        <title>Genome assembly for a Yunnan-Guizhou Plateau 3E fish, Anabarilius grahami (Regan), and its evolutionary and genetic applications.</title>
        <authorList>
            <person name="Jiang W."/>
        </authorList>
    </citation>
    <scope>NUCLEOTIDE SEQUENCE [LARGE SCALE GENOMIC DNA]</scope>
    <source>
        <strain evidence="2">AG-KIZ</strain>
        <tissue evidence="2">Muscle</tissue>
    </source>
</reference>
<gene>
    <name evidence="2" type="ORF">DPX16_23591</name>
</gene>
<dbReference type="EMBL" id="RJVU01062051">
    <property type="protein sequence ID" value="ROJ30510.1"/>
    <property type="molecule type" value="Genomic_DNA"/>
</dbReference>
<accession>A0A3N0XSE0</accession>
<feature type="region of interest" description="Disordered" evidence="1">
    <location>
        <begin position="1"/>
        <end position="32"/>
    </location>
</feature>
<comment type="caution">
    <text evidence="2">The sequence shown here is derived from an EMBL/GenBank/DDBJ whole genome shotgun (WGS) entry which is preliminary data.</text>
</comment>
<proteinExistence type="predicted"/>
<name>A0A3N0XSE0_ANAGA</name>
<dbReference type="OrthoDB" id="8954191at2759"/>
<organism evidence="2 3">
    <name type="scientific">Anabarilius grahami</name>
    <name type="common">Kanglang fish</name>
    <name type="synonym">Barilius grahami</name>
    <dbReference type="NCBI Taxonomy" id="495550"/>
    <lineage>
        <taxon>Eukaryota</taxon>
        <taxon>Metazoa</taxon>
        <taxon>Chordata</taxon>
        <taxon>Craniata</taxon>
        <taxon>Vertebrata</taxon>
        <taxon>Euteleostomi</taxon>
        <taxon>Actinopterygii</taxon>
        <taxon>Neopterygii</taxon>
        <taxon>Teleostei</taxon>
        <taxon>Ostariophysi</taxon>
        <taxon>Cypriniformes</taxon>
        <taxon>Xenocyprididae</taxon>
        <taxon>Xenocypridinae</taxon>
        <taxon>Xenocypridinae incertae sedis</taxon>
        <taxon>Anabarilius</taxon>
    </lineage>
</organism>
<evidence type="ECO:0000313" key="2">
    <source>
        <dbReference type="EMBL" id="ROJ30510.1"/>
    </source>
</evidence>
<evidence type="ECO:0000256" key="1">
    <source>
        <dbReference type="SAM" id="MobiDB-lite"/>
    </source>
</evidence>
<feature type="region of interest" description="Disordered" evidence="1">
    <location>
        <begin position="200"/>
        <end position="219"/>
    </location>
</feature>
<dbReference type="AlphaFoldDB" id="A0A3N0XSE0"/>
<protein>
    <submittedName>
        <fullName evidence="2">Uncharacterized protein</fullName>
    </submittedName>
</protein>
<feature type="compositionally biased region" description="Basic and acidic residues" evidence="1">
    <location>
        <begin position="12"/>
        <end position="32"/>
    </location>
</feature>
<evidence type="ECO:0000313" key="3">
    <source>
        <dbReference type="Proteomes" id="UP000281406"/>
    </source>
</evidence>
<sequence length="270" mass="30608">MAQAQTRHCRDRRLIETQDRHGTTDESKPELQEELQRLPKGLAELHLEVERRELLEKESRKELTGKLQGEALQAKAEAELKERHAKARACENHLKQARRGVMAPKQQRDYLNDELDTGYRELKSDMGGETQSRTPVIGTQAEIVGDRWLVHTPTHTATLTYHQHDIATHVSLPHQSMWIQVPPDAITQLNNLASYHLSSEEDQSELEIPSSSRNHNHTLDPGLELRIEKGGSQLSDITPVDTVLQALSRLPILTSSLRAQAWTATNMALW</sequence>
<dbReference type="Proteomes" id="UP000281406">
    <property type="component" value="Unassembled WGS sequence"/>
</dbReference>